<keyword evidence="1" id="KW-1133">Transmembrane helix</keyword>
<name>A0A644ZR32_9ZZZZ</name>
<dbReference type="EMBL" id="VSSQ01010019">
    <property type="protein sequence ID" value="MPM43217.1"/>
    <property type="molecule type" value="Genomic_DNA"/>
</dbReference>
<dbReference type="AlphaFoldDB" id="A0A644ZR32"/>
<evidence type="ECO:0000313" key="2">
    <source>
        <dbReference type="EMBL" id="MPM43217.1"/>
    </source>
</evidence>
<feature type="transmembrane region" description="Helical" evidence="1">
    <location>
        <begin position="29"/>
        <end position="50"/>
    </location>
</feature>
<protein>
    <submittedName>
        <fullName evidence="2">Uncharacterized protein</fullName>
    </submittedName>
</protein>
<gene>
    <name evidence="2" type="ORF">SDC9_89890</name>
</gene>
<comment type="caution">
    <text evidence="2">The sequence shown here is derived from an EMBL/GenBank/DDBJ whole genome shotgun (WGS) entry which is preliminary data.</text>
</comment>
<keyword evidence="1" id="KW-0812">Transmembrane</keyword>
<proteinExistence type="predicted"/>
<keyword evidence="1" id="KW-0472">Membrane</keyword>
<organism evidence="2">
    <name type="scientific">bioreactor metagenome</name>
    <dbReference type="NCBI Taxonomy" id="1076179"/>
    <lineage>
        <taxon>unclassified sequences</taxon>
        <taxon>metagenomes</taxon>
        <taxon>ecological metagenomes</taxon>
    </lineage>
</organism>
<sequence>MNREDNQQLTINNEEEVLVTNVAIKATDVLMAVGAGVFAVTGVSLLVNSVRKGKRLKEKQDFEARIIASLIAEGASEEEIQNARELLKRTI</sequence>
<reference evidence="2" key="1">
    <citation type="submission" date="2019-08" db="EMBL/GenBank/DDBJ databases">
        <authorList>
            <person name="Kucharzyk K."/>
            <person name="Murdoch R.W."/>
            <person name="Higgins S."/>
            <person name="Loffler F."/>
        </authorList>
    </citation>
    <scope>NUCLEOTIDE SEQUENCE</scope>
</reference>
<accession>A0A644ZR32</accession>
<evidence type="ECO:0000256" key="1">
    <source>
        <dbReference type="SAM" id="Phobius"/>
    </source>
</evidence>